<evidence type="ECO:0000256" key="8">
    <source>
        <dbReference type="SAM" id="MobiDB-lite"/>
    </source>
</evidence>
<name>A0A0F7U5E0_PENBI</name>
<dbReference type="InterPro" id="IPR036322">
    <property type="entry name" value="WD40_repeat_dom_sf"/>
</dbReference>
<dbReference type="InterPro" id="IPR058925">
    <property type="entry name" value="zf-C2H2_AcuF"/>
</dbReference>
<feature type="repeat" description="WD" evidence="7">
    <location>
        <begin position="820"/>
        <end position="861"/>
    </location>
</feature>
<proteinExistence type="inferred from homology"/>
<evidence type="ECO:0000313" key="11">
    <source>
        <dbReference type="Proteomes" id="UP000042958"/>
    </source>
</evidence>
<dbReference type="PROSITE" id="PS00678">
    <property type="entry name" value="WD_REPEATS_1"/>
    <property type="match status" value="6"/>
</dbReference>
<gene>
    <name evidence="10" type="ORF">PMG11_11156</name>
</gene>
<dbReference type="PANTHER" id="PTHR22847:SF637">
    <property type="entry name" value="WD REPEAT DOMAIN 5B"/>
    <property type="match status" value="1"/>
</dbReference>
<dbReference type="GO" id="GO:0005741">
    <property type="term" value="C:mitochondrial outer membrane"/>
    <property type="evidence" value="ECO:0007669"/>
    <property type="project" value="UniProtKB-SubCell"/>
</dbReference>
<evidence type="ECO:0000256" key="2">
    <source>
        <dbReference type="ARBA" id="ARBA00022574"/>
    </source>
</evidence>
<comment type="function">
    <text evidence="6">Involved in mitochondrial fission. Acts as an adapter protein required to form mitochondrial fission complexes. Formation of these complexes is required to promote constriction and fission of the mitochondrial compartment at a late step in mitochondrial division.</text>
</comment>
<evidence type="ECO:0000259" key="9">
    <source>
        <dbReference type="SMART" id="SM00355"/>
    </source>
</evidence>
<feature type="domain" description="C2H2-type" evidence="9">
    <location>
        <begin position="479"/>
        <end position="501"/>
    </location>
</feature>
<dbReference type="Proteomes" id="UP000042958">
    <property type="component" value="Unassembled WGS sequence"/>
</dbReference>
<feature type="repeat" description="WD" evidence="7">
    <location>
        <begin position="736"/>
        <end position="777"/>
    </location>
</feature>
<protein>
    <recommendedName>
        <fullName evidence="5">Mitochondrial division protein 1</fullName>
    </recommendedName>
</protein>
<dbReference type="PROSITE" id="PS50082">
    <property type="entry name" value="WD_REPEATS_2"/>
    <property type="match status" value="7"/>
</dbReference>
<dbReference type="SMART" id="SM00320">
    <property type="entry name" value="WD40"/>
    <property type="match status" value="7"/>
</dbReference>
<evidence type="ECO:0000256" key="6">
    <source>
        <dbReference type="ARBA" id="ARBA00043913"/>
    </source>
</evidence>
<dbReference type="GO" id="GO:1990234">
    <property type="term" value="C:transferase complex"/>
    <property type="evidence" value="ECO:0007669"/>
    <property type="project" value="UniProtKB-ARBA"/>
</dbReference>
<feature type="repeat" description="WD" evidence="7">
    <location>
        <begin position="652"/>
        <end position="693"/>
    </location>
</feature>
<reference evidence="11" key="1">
    <citation type="journal article" date="2015" name="Genome Announc.">
        <title>Draft genome sequence of the fungus Penicillium brasilianum MG11.</title>
        <authorList>
            <person name="Horn F."/>
            <person name="Linde J."/>
            <person name="Mattern D.J."/>
            <person name="Walther G."/>
            <person name="Guthke R."/>
            <person name="Brakhage A.A."/>
            <person name="Valiante V."/>
        </authorList>
    </citation>
    <scope>NUCLEOTIDE SEQUENCE [LARGE SCALE GENOMIC DNA]</scope>
    <source>
        <strain evidence="11">MG11</strain>
    </source>
</reference>
<dbReference type="PROSITE" id="PS50294">
    <property type="entry name" value="WD_REPEATS_REGION"/>
    <property type="match status" value="7"/>
</dbReference>
<dbReference type="Pfam" id="PF00400">
    <property type="entry name" value="WD40"/>
    <property type="match status" value="7"/>
</dbReference>
<dbReference type="EMBL" id="CDHK01000020">
    <property type="protein sequence ID" value="CEJ62662.1"/>
    <property type="molecule type" value="Genomic_DNA"/>
</dbReference>
<keyword evidence="2 7" id="KW-0853">WD repeat</keyword>
<dbReference type="Gene3D" id="2.130.10.10">
    <property type="entry name" value="YVTN repeat-like/Quinoprotein amine dehydrogenase"/>
    <property type="match status" value="3"/>
</dbReference>
<organism evidence="10 11">
    <name type="scientific">Penicillium brasilianum</name>
    <dbReference type="NCBI Taxonomy" id="104259"/>
    <lineage>
        <taxon>Eukaryota</taxon>
        <taxon>Fungi</taxon>
        <taxon>Dikarya</taxon>
        <taxon>Ascomycota</taxon>
        <taxon>Pezizomycotina</taxon>
        <taxon>Eurotiomycetes</taxon>
        <taxon>Eurotiomycetidae</taxon>
        <taxon>Eurotiales</taxon>
        <taxon>Aspergillaceae</taxon>
        <taxon>Penicillium</taxon>
    </lineage>
</organism>
<dbReference type="STRING" id="104259.A0A0F7U5E0"/>
<feature type="region of interest" description="Disordered" evidence="8">
    <location>
        <begin position="861"/>
        <end position="911"/>
    </location>
</feature>
<feature type="region of interest" description="Disordered" evidence="8">
    <location>
        <begin position="105"/>
        <end position="124"/>
    </location>
</feature>
<comment type="similarity">
    <text evidence="4">Belongs to the WD repeat MDV1/CAF4 family.</text>
</comment>
<evidence type="ECO:0000256" key="1">
    <source>
        <dbReference type="ARBA" id="ARBA00004570"/>
    </source>
</evidence>
<feature type="domain" description="C2H2-type" evidence="9">
    <location>
        <begin position="430"/>
        <end position="454"/>
    </location>
</feature>
<feature type="domain" description="C2H2-type" evidence="9">
    <location>
        <begin position="398"/>
        <end position="426"/>
    </location>
</feature>
<feature type="repeat" description="WD" evidence="7">
    <location>
        <begin position="568"/>
        <end position="609"/>
    </location>
</feature>
<feature type="repeat" description="WD" evidence="7">
    <location>
        <begin position="778"/>
        <end position="819"/>
    </location>
</feature>
<evidence type="ECO:0000256" key="7">
    <source>
        <dbReference type="PROSITE-ProRule" id="PRU00221"/>
    </source>
</evidence>
<dbReference type="SUPFAM" id="SSF50978">
    <property type="entry name" value="WD40 repeat-like"/>
    <property type="match status" value="1"/>
</dbReference>
<sequence length="911" mass="101640">MTEATKTKTLADIGLETMRLFNQVNSIDQLAANPRHRAWPKAQFAAEADRFELWAVNLGLFVSGHGSLDYRVREAESIQHTLQMFMTALNISLIEVLEYAAADSDSPTTEARGDPTGDPLNIDSSDVDAESDIDFLLDDIKDPIDRLFKLSIWIRSPSSRFASSKALRHRQIDPESNVDFLKVVEKFDYDYVSSLFLQYRKSRARTEHPEVCPPDMKYSDENVDDVWEPIWTVLLQHKLNLLKDTESFLVRRIAFANVRRRQQFSYWKKHRGKLSQHSKAATQIIEVPNDMAPIQRNVDIPAKEASSFMIRPSQSVTTASRLKVPQLDVRDDLSNVSVSEYAPSLWQPGKEIVDFPPAPLLAPNKKFFECPYCFTLCSRKLLNEKAWKAHLIHDLRPYICTYEDCSNLDQLYDTRQDWVEHENSSHRRALCCPAHSDQTFSKTEEYQEHLRNRHINYDDEISMTSISHASISTLTSPDRCCPICSLTMSTATALQDHIALHLERLSLFSLPRHVGEDDSDVNDAGSDEANFAFDGSRDEDFEEDLDLMRDSDIRPELASCFSSLLLTLEGHSDWISSVAFSPDGRLLASGSNDKTVRLWDTATGVPLQTLKSHSDWISSVAFSPDGRLLASGSNDKTVRLWDTATGGLRETLKGHSDSVSSVAFSHDGRLLASGSSDKTVRLWDTTTGGLRETLKGHSDSVSSVAFSHDCRLLASGSIDNTVRLWDPVTGNLKTTLWGYSGWTSSVAFSPDDRLLVSGSSDKTVRLWDTATGGLRVTLKGHSDWISSVAFSPDGRLLASGSNDKNVRIWDTATGVLLQTLEGHSESVSSVAFSPDGRLLVSGSNDKIVRMWDVETGAPLQTLTGHSDQYSDQGSGLVRGELAAQESADRDEQEQARRRTTVESIANQHGEP</sequence>
<evidence type="ECO:0000256" key="3">
    <source>
        <dbReference type="ARBA" id="ARBA00022737"/>
    </source>
</evidence>
<dbReference type="InterPro" id="IPR001680">
    <property type="entry name" value="WD40_rpt"/>
</dbReference>
<dbReference type="GO" id="GO:0005634">
    <property type="term" value="C:nucleus"/>
    <property type="evidence" value="ECO:0007669"/>
    <property type="project" value="TreeGrafter"/>
</dbReference>
<dbReference type="InterPro" id="IPR015943">
    <property type="entry name" value="WD40/YVTN_repeat-like_dom_sf"/>
</dbReference>
<dbReference type="OrthoDB" id="5429583at2759"/>
<dbReference type="PRINTS" id="PR00320">
    <property type="entry name" value="GPROTEINBRPT"/>
</dbReference>
<dbReference type="SMART" id="SM00355">
    <property type="entry name" value="ZnF_C2H2"/>
    <property type="match status" value="3"/>
</dbReference>
<keyword evidence="11" id="KW-1185">Reference proteome</keyword>
<comment type="subcellular location">
    <subcellularLocation>
        <location evidence="1">Mitochondrion outer membrane</location>
        <topology evidence="1">Peripheral membrane protein</topology>
        <orientation evidence="1">Cytoplasmic side</orientation>
    </subcellularLocation>
</comment>
<accession>A0A0F7U5E0</accession>
<dbReference type="InterPro" id="IPR013087">
    <property type="entry name" value="Znf_C2H2_type"/>
</dbReference>
<dbReference type="Pfam" id="PF26082">
    <property type="entry name" value="zf-C2H2_AcuF"/>
    <property type="match status" value="1"/>
</dbReference>
<feature type="compositionally biased region" description="Polar residues" evidence="8">
    <location>
        <begin position="901"/>
        <end position="911"/>
    </location>
</feature>
<evidence type="ECO:0000256" key="5">
    <source>
        <dbReference type="ARBA" id="ARBA00039789"/>
    </source>
</evidence>
<dbReference type="InterPro" id="IPR020472">
    <property type="entry name" value="WD40_PAC1"/>
</dbReference>
<keyword evidence="3" id="KW-0677">Repeat</keyword>
<dbReference type="InterPro" id="IPR019775">
    <property type="entry name" value="WD40_repeat_CS"/>
</dbReference>
<feature type="compositionally biased region" description="Polar residues" evidence="8">
    <location>
        <begin position="861"/>
        <end position="873"/>
    </location>
</feature>
<feature type="compositionally biased region" description="Basic and acidic residues" evidence="8">
    <location>
        <begin position="886"/>
        <end position="900"/>
    </location>
</feature>
<dbReference type="CDD" id="cd00200">
    <property type="entry name" value="WD40"/>
    <property type="match status" value="1"/>
</dbReference>
<dbReference type="PANTHER" id="PTHR22847">
    <property type="entry name" value="WD40 REPEAT PROTEIN"/>
    <property type="match status" value="1"/>
</dbReference>
<feature type="repeat" description="WD" evidence="7">
    <location>
        <begin position="694"/>
        <end position="735"/>
    </location>
</feature>
<evidence type="ECO:0000256" key="4">
    <source>
        <dbReference type="ARBA" id="ARBA00038415"/>
    </source>
</evidence>
<evidence type="ECO:0000313" key="10">
    <source>
        <dbReference type="EMBL" id="CEJ62662.1"/>
    </source>
</evidence>
<feature type="repeat" description="WD" evidence="7">
    <location>
        <begin position="610"/>
        <end position="651"/>
    </location>
</feature>
<dbReference type="AlphaFoldDB" id="A0A0F7U5E0"/>